<protein>
    <submittedName>
        <fullName evidence="1">Uncharacterized protein</fullName>
    </submittedName>
</protein>
<sequence length="838" mass="91171">MKRTFRFVIWLVLILTAILLSVYPAAASASDVQLAKPVMRENYIPYGEYLKCGETAEAFVILYNPTDESYPITLPSSVRLSGGESHPFTNYSADQLTDTSEYFRNKWKKSVQFTNPFILPPRSTWLLSGTISNMDRYNIQWTVDIFMTIKIGDLTKNLQGMLWQRGNGCGADAIVHSTITEAYYDDDGNNGSVTMRLVNKMPDVAYITMSDKIQFTAVNATGTASNVTWNQTHINLAPEAAQVVRASFSLEKGVAASNESLSIKTILDYPTSLFFGHLETDGTALKRGDLSGVINANYQSDGSSGNVEAVFSNKSANAFTLTLPETGVVSIPEAEILPKSGGMNVQITWRDGSTLTVPANGSTTISGTFTFSDPVITGTNKYLWLALDIRATDASGANSSIHAAGVAERNPDPNPTITPVSFCRDYALTSANTSSTTITFQYTIQNNAHINMMAQLAKSMAVQGVKNHAAIQYKACSSGSANCINRIDENYYLTLNPLEIVTVTGSISVPGSITVDNKWIWTSMIYYSEESEVEAFSLGYATNSCQTPIVTPTPGGDDPNPTISAISFCRSYQTAAESASSTEIVFQYAIKNNSKYEMAAQLASTMAIQGISTYPVVSYTACLSDETDCIKRIDRRNNITLNGYETILVKGKVTAPIALTTPHQWIWTSMLYFPSGSEKKAIALGYARNTCESGGGGTDQPDSSVSALIFCRDYQVAADGDTKTDVTFQYTIQNNAQTEMRTQLATTMAIQGNKGYPLITYTSCVSGENSCKDRIDDRYYITLNATEKITLSGTVTVPIALKKSDQWIWTSMVYFPEGAGTKAFSLGYAKSGCAGIFQ</sequence>
<gene>
    <name evidence="1" type="ORF">ATC1_13350</name>
</gene>
<dbReference type="Proteomes" id="UP000053370">
    <property type="component" value="Unassembled WGS sequence"/>
</dbReference>
<dbReference type="RefSeq" id="WP_152024250.1">
    <property type="nucleotide sequence ID" value="NZ_DF968181.1"/>
</dbReference>
<name>A0A0S7BUC3_9CHLR</name>
<evidence type="ECO:0000313" key="1">
    <source>
        <dbReference type="EMBL" id="GAP40377.1"/>
    </source>
</evidence>
<evidence type="ECO:0000313" key="2">
    <source>
        <dbReference type="Proteomes" id="UP000053370"/>
    </source>
</evidence>
<accession>A0A0S7BUC3</accession>
<reference evidence="1" key="1">
    <citation type="journal article" date="2015" name="Genome Announc.">
        <title>Draft Genome Sequence of Anaerolineae Strain TC1, a Novel Isolate from a Methanogenic Wastewater Treatment System.</title>
        <authorList>
            <person name="Matsuura N."/>
            <person name="Tourlousse D.M."/>
            <person name="Sun L."/>
            <person name="Toyonaga M."/>
            <person name="Kuroda K."/>
            <person name="Ohashi A."/>
            <person name="Cruz R."/>
            <person name="Yamaguchi T."/>
            <person name="Sekiguchi Y."/>
        </authorList>
    </citation>
    <scope>NUCLEOTIDE SEQUENCE [LARGE SCALE GENOMIC DNA]</scope>
    <source>
        <strain evidence="1">TC1</strain>
    </source>
</reference>
<keyword evidence="2" id="KW-1185">Reference proteome</keyword>
<organism evidence="1">
    <name type="scientific">Flexilinea flocculi</name>
    <dbReference type="NCBI Taxonomy" id="1678840"/>
    <lineage>
        <taxon>Bacteria</taxon>
        <taxon>Bacillati</taxon>
        <taxon>Chloroflexota</taxon>
        <taxon>Anaerolineae</taxon>
        <taxon>Anaerolineales</taxon>
        <taxon>Anaerolineaceae</taxon>
        <taxon>Flexilinea</taxon>
    </lineage>
</organism>
<dbReference type="AlphaFoldDB" id="A0A0S7BUC3"/>
<dbReference type="EMBL" id="DF968181">
    <property type="protein sequence ID" value="GAP40377.1"/>
    <property type="molecule type" value="Genomic_DNA"/>
</dbReference>
<proteinExistence type="predicted"/>
<dbReference type="STRING" id="1678840.ATC1_13350"/>